<dbReference type="PANTHER" id="PTHR37293:SF5">
    <property type="entry name" value="DNA REPLICATION PROTEIN"/>
    <property type="match status" value="1"/>
</dbReference>
<dbReference type="AlphaFoldDB" id="A0A926EXX0"/>
<keyword evidence="4" id="KW-1185">Reference proteome</keyword>
<organism evidence="3 4">
    <name type="scientific">Wansuia hejianensis</name>
    <dbReference type="NCBI Taxonomy" id="2763667"/>
    <lineage>
        <taxon>Bacteria</taxon>
        <taxon>Bacillati</taxon>
        <taxon>Bacillota</taxon>
        <taxon>Clostridia</taxon>
        <taxon>Lachnospirales</taxon>
        <taxon>Lachnospiraceae</taxon>
        <taxon>Wansuia</taxon>
    </lineage>
</organism>
<dbReference type="SUPFAM" id="SSF158499">
    <property type="entry name" value="DnaD domain-like"/>
    <property type="match status" value="2"/>
</dbReference>
<dbReference type="EMBL" id="JACRTK010000001">
    <property type="protein sequence ID" value="MBC8590378.1"/>
    <property type="molecule type" value="Genomic_DNA"/>
</dbReference>
<dbReference type="InterPro" id="IPR034829">
    <property type="entry name" value="DnaD-like_sf"/>
</dbReference>
<accession>A0A926EXX0</accession>
<dbReference type="Proteomes" id="UP000601522">
    <property type="component" value="Unassembled WGS sequence"/>
</dbReference>
<dbReference type="InterPro" id="IPR006343">
    <property type="entry name" value="DnaB/C_C"/>
</dbReference>
<dbReference type="RefSeq" id="WP_249323194.1">
    <property type="nucleotide sequence ID" value="NZ_JACRTK010000001.1"/>
</dbReference>
<comment type="similarity">
    <text evidence="1">Belongs to the DnaB/DnaD family.</text>
</comment>
<name>A0A926EXX0_9FIRM</name>
<proteinExistence type="inferred from homology"/>
<dbReference type="NCBIfam" id="TIGR01446">
    <property type="entry name" value="DnaD_dom"/>
    <property type="match status" value="2"/>
</dbReference>
<dbReference type="Gene3D" id="1.10.10.630">
    <property type="entry name" value="DnaD domain-like"/>
    <property type="match status" value="2"/>
</dbReference>
<evidence type="ECO:0000256" key="1">
    <source>
        <dbReference type="ARBA" id="ARBA00093462"/>
    </source>
</evidence>
<evidence type="ECO:0000313" key="3">
    <source>
        <dbReference type="EMBL" id="MBC8590378.1"/>
    </source>
</evidence>
<feature type="domain" description="DnaB/C C-terminal" evidence="2">
    <location>
        <begin position="147"/>
        <end position="218"/>
    </location>
</feature>
<sequence>MSFFLETTDMDLGDTPIENIFINDYMPMANGTYVKVYLLGYKYAHDRDEKIEVNNATIAKHLDIPLEDVLRAWEFWEDKGIIERIKLEEGNKFNYKVRFLNLKQLYIKNNIGVLNKEHANKEVDTHKYNTYDLVDANKVPAINNMFNTIDYTIRRQTVPSEKQRILNWIYDYNMNPDVIEEAFAYGVERKGIRTISYIEGIIRNWYDKGLTNMEAILEDIKQYDEKYYRYQKIMKALGLGKRPIKKDEAELIDKWFGEYKFTMELVLEACERDKNPTPSIHYVNGILKSWNEKGIKTIEDIELLDKPKEKKDTKVTKTNIRRPSNTVTRFHNFEQRSDKYTSEEINARVEEIARRKRQAYNQKAKGEA</sequence>
<evidence type="ECO:0000313" key="4">
    <source>
        <dbReference type="Proteomes" id="UP000601522"/>
    </source>
</evidence>
<dbReference type="PIRSF" id="PIRSF033722">
    <property type="entry name" value="DnaD_CA_C3587_prd"/>
    <property type="match status" value="1"/>
</dbReference>
<protein>
    <submittedName>
        <fullName evidence="3">DnaD domain protein</fullName>
    </submittedName>
</protein>
<evidence type="ECO:0000259" key="2">
    <source>
        <dbReference type="Pfam" id="PF07261"/>
    </source>
</evidence>
<dbReference type="InterPro" id="IPR017019">
    <property type="entry name" value="DNA_replication_prd_bac"/>
</dbReference>
<comment type="caution">
    <text evidence="3">The sequence shown here is derived from an EMBL/GenBank/DDBJ whole genome shotgun (WGS) entry which is preliminary data.</text>
</comment>
<feature type="domain" description="DnaB/C C-terminal" evidence="2">
    <location>
        <begin position="242"/>
        <end position="302"/>
    </location>
</feature>
<dbReference type="InterPro" id="IPR053162">
    <property type="entry name" value="DnaD"/>
</dbReference>
<dbReference type="Pfam" id="PF07261">
    <property type="entry name" value="DnaB_2"/>
    <property type="match status" value="2"/>
</dbReference>
<dbReference type="PANTHER" id="PTHR37293">
    <property type="entry name" value="PHAGE REPLICATION PROTEIN-RELATED"/>
    <property type="match status" value="1"/>
</dbReference>
<reference evidence="3 4" key="1">
    <citation type="submission" date="2020-08" db="EMBL/GenBank/DDBJ databases">
        <title>Genome public.</title>
        <authorList>
            <person name="Liu C."/>
            <person name="Sun Q."/>
        </authorList>
    </citation>
    <scope>NUCLEOTIDE SEQUENCE [LARGE SCALE GENOMIC DNA]</scope>
    <source>
        <strain evidence="3 4">NSJ-26</strain>
    </source>
</reference>
<gene>
    <name evidence="3" type="ORF">H8689_04395</name>
</gene>